<evidence type="ECO:0000313" key="3">
    <source>
        <dbReference type="Proteomes" id="UP000823485"/>
    </source>
</evidence>
<keyword evidence="3" id="KW-1185">Reference proteome</keyword>
<evidence type="ECO:0000313" key="2">
    <source>
        <dbReference type="EMBL" id="MBM7715380.1"/>
    </source>
</evidence>
<evidence type="ECO:0000256" key="1">
    <source>
        <dbReference type="SAM" id="Phobius"/>
    </source>
</evidence>
<comment type="caution">
    <text evidence="2">The sequence shown here is derived from an EMBL/GenBank/DDBJ whole genome shotgun (WGS) entry which is preliminary data.</text>
</comment>
<keyword evidence="1" id="KW-0812">Transmembrane</keyword>
<accession>A0ABS2R7I9</accession>
<reference evidence="2 3" key="1">
    <citation type="submission" date="2021-01" db="EMBL/GenBank/DDBJ databases">
        <title>Genomic Encyclopedia of Type Strains, Phase IV (KMG-IV): sequencing the most valuable type-strain genomes for metagenomic binning, comparative biology and taxonomic classification.</title>
        <authorList>
            <person name="Goeker M."/>
        </authorList>
    </citation>
    <scope>NUCLEOTIDE SEQUENCE [LARGE SCALE GENOMIC DNA]</scope>
    <source>
        <strain evidence="2 3">DSM 105453</strain>
    </source>
</reference>
<feature type="transmembrane region" description="Helical" evidence="1">
    <location>
        <begin position="6"/>
        <end position="24"/>
    </location>
</feature>
<gene>
    <name evidence="2" type="ORF">JOC94_002367</name>
</gene>
<sequence length="65" mass="7574">MVSYLLNSLIIILFVFLGIANLIYGIKVKQRGFKIVHIFLVLFCVGFSIYFIIYFDSIDLLLIIR</sequence>
<dbReference type="EMBL" id="JAFBFH010000014">
    <property type="protein sequence ID" value="MBM7715380.1"/>
    <property type="molecule type" value="Genomic_DNA"/>
</dbReference>
<dbReference type="Proteomes" id="UP000823485">
    <property type="component" value="Unassembled WGS sequence"/>
</dbReference>
<protein>
    <submittedName>
        <fullName evidence="2">Ca2+/Na+ antiporter</fullName>
    </submittedName>
</protein>
<feature type="transmembrane region" description="Helical" evidence="1">
    <location>
        <begin position="36"/>
        <end position="55"/>
    </location>
</feature>
<keyword evidence="1" id="KW-1133">Transmembrane helix</keyword>
<organism evidence="2 3">
    <name type="scientific">Siminovitchia thermophila</name>
    <dbReference type="NCBI Taxonomy" id="1245522"/>
    <lineage>
        <taxon>Bacteria</taxon>
        <taxon>Bacillati</taxon>
        <taxon>Bacillota</taxon>
        <taxon>Bacilli</taxon>
        <taxon>Bacillales</taxon>
        <taxon>Bacillaceae</taxon>
        <taxon>Siminovitchia</taxon>
    </lineage>
</organism>
<proteinExistence type="predicted"/>
<keyword evidence="1" id="KW-0472">Membrane</keyword>
<name>A0ABS2R7I9_9BACI</name>